<protein>
    <submittedName>
        <fullName evidence="2">DUF4221 family protein</fullName>
    </submittedName>
</protein>
<evidence type="ECO:0000256" key="1">
    <source>
        <dbReference type="SAM" id="SignalP"/>
    </source>
</evidence>
<name>A0ABS3BY89_9BACT</name>
<feature type="chain" id="PRO_5045795130" evidence="1">
    <location>
        <begin position="19"/>
        <end position="377"/>
    </location>
</feature>
<sequence>MKNLSLILLVLAQFSCSAKEETANTNILENLRITMDTVSVDVGEELFDPASYKKRTLSRDGTRIFFESEGSKPEIHEINLKDMRLIQRHGLAEDGPDRVPRFGTAFQWLPNDRFFLFSQGIAGIYGLDGKKEQSISTRLAELPELETLEGIGYFPKVWLSPDGTKLMAIPYKHDGWFLRLVVVDLPAKTGKILELPALEMTKGYQVRWEENGVQYQGGDFVSGFLMNDQLILGSSSTADFYCFDWKTDSLLLVENEARSLPKTKTGSIPNNLGSEAEWREVSKRLGKMVNYRELLFDPSRQQYFRLATQNAAHDVNGNKRSDEVWLLVYDSDLRLIGERQIEGIVGFPIDPFFSGGKLYGSVLWEEVPGFTVMTLDF</sequence>
<dbReference type="Pfam" id="PF13970">
    <property type="entry name" value="DUF4221"/>
    <property type="match status" value="1"/>
</dbReference>
<evidence type="ECO:0000313" key="3">
    <source>
        <dbReference type="Proteomes" id="UP000664317"/>
    </source>
</evidence>
<proteinExistence type="predicted"/>
<dbReference type="SUPFAM" id="SSF82171">
    <property type="entry name" value="DPP6 N-terminal domain-like"/>
    <property type="match status" value="1"/>
</dbReference>
<gene>
    <name evidence="2" type="ORF">J0A68_02630</name>
</gene>
<keyword evidence="1" id="KW-0732">Signal</keyword>
<dbReference type="EMBL" id="JAFKCT010000001">
    <property type="protein sequence ID" value="MBN7809832.1"/>
    <property type="molecule type" value="Genomic_DNA"/>
</dbReference>
<keyword evidence="3" id="KW-1185">Reference proteome</keyword>
<dbReference type="RefSeq" id="WP_206576630.1">
    <property type="nucleotide sequence ID" value="NZ_JAFKCT010000001.1"/>
</dbReference>
<dbReference type="InterPro" id="IPR025316">
    <property type="entry name" value="DUF4221"/>
</dbReference>
<feature type="signal peptide" evidence="1">
    <location>
        <begin position="1"/>
        <end position="18"/>
    </location>
</feature>
<evidence type="ECO:0000313" key="2">
    <source>
        <dbReference type="EMBL" id="MBN7809832.1"/>
    </source>
</evidence>
<comment type="caution">
    <text evidence="2">The sequence shown here is derived from an EMBL/GenBank/DDBJ whole genome shotgun (WGS) entry which is preliminary data.</text>
</comment>
<dbReference type="Proteomes" id="UP000664317">
    <property type="component" value="Unassembled WGS sequence"/>
</dbReference>
<reference evidence="2 3" key="1">
    <citation type="submission" date="2021-03" db="EMBL/GenBank/DDBJ databases">
        <title>novel species isolated from a fishpond in China.</title>
        <authorList>
            <person name="Lu H."/>
            <person name="Cai Z."/>
        </authorList>
    </citation>
    <scope>NUCLEOTIDE SEQUENCE [LARGE SCALE GENOMIC DNA]</scope>
    <source>
        <strain evidence="2 3">H41</strain>
    </source>
</reference>
<accession>A0ABS3BY89</accession>
<organism evidence="2 3">
    <name type="scientific">Algoriphagus oliviformis</name>
    <dbReference type="NCBI Taxonomy" id="2811231"/>
    <lineage>
        <taxon>Bacteria</taxon>
        <taxon>Pseudomonadati</taxon>
        <taxon>Bacteroidota</taxon>
        <taxon>Cytophagia</taxon>
        <taxon>Cytophagales</taxon>
        <taxon>Cyclobacteriaceae</taxon>
        <taxon>Algoriphagus</taxon>
    </lineage>
</organism>